<evidence type="ECO:0000313" key="2">
    <source>
        <dbReference type="EMBL" id="ADB18104.1"/>
    </source>
</evidence>
<dbReference type="HOGENOM" id="CLU_2635000_0_0_0"/>
<dbReference type="STRING" id="530564.Psta_3441"/>
<dbReference type="KEGG" id="psl:Psta_3441"/>
<feature type="compositionally biased region" description="Polar residues" evidence="1">
    <location>
        <begin position="67"/>
        <end position="77"/>
    </location>
</feature>
<evidence type="ECO:0000256" key="1">
    <source>
        <dbReference type="SAM" id="MobiDB-lite"/>
    </source>
</evidence>
<sequence length="77" mass="8201">MGNEGSNGKIKGFNAISWKFNMQNHFGWKEKREETVKVRKDGATALASHLLTGDTPNAGDDSESDTGTEAGSSEANA</sequence>
<proteinExistence type="predicted"/>
<dbReference type="EMBL" id="CP001848">
    <property type="protein sequence ID" value="ADB18104.1"/>
    <property type="molecule type" value="Genomic_DNA"/>
</dbReference>
<dbReference type="AlphaFoldDB" id="D2QY27"/>
<feature type="region of interest" description="Disordered" evidence="1">
    <location>
        <begin position="47"/>
        <end position="77"/>
    </location>
</feature>
<accession>D2QY27</accession>
<name>D2QY27_PIRSD</name>
<gene>
    <name evidence="2" type="ordered locus">Psta_3441</name>
</gene>
<keyword evidence="3" id="KW-1185">Reference proteome</keyword>
<organism evidence="2 3">
    <name type="scientific">Pirellula staleyi (strain ATCC 27377 / DSM 6068 / ICPB 4128)</name>
    <name type="common">Pirella staleyi</name>
    <dbReference type="NCBI Taxonomy" id="530564"/>
    <lineage>
        <taxon>Bacteria</taxon>
        <taxon>Pseudomonadati</taxon>
        <taxon>Planctomycetota</taxon>
        <taxon>Planctomycetia</taxon>
        <taxon>Pirellulales</taxon>
        <taxon>Pirellulaceae</taxon>
        <taxon>Pirellula</taxon>
    </lineage>
</organism>
<dbReference type="Proteomes" id="UP000001887">
    <property type="component" value="Chromosome"/>
</dbReference>
<protein>
    <submittedName>
        <fullName evidence="2">Uncharacterized protein</fullName>
    </submittedName>
</protein>
<reference evidence="2 3" key="1">
    <citation type="journal article" date="2009" name="Stand. Genomic Sci.">
        <title>Complete genome sequence of Pirellula staleyi type strain (ATCC 27377).</title>
        <authorList>
            <person name="Clum A."/>
            <person name="Tindall B.J."/>
            <person name="Sikorski J."/>
            <person name="Ivanova N."/>
            <person name="Mavrommatis K."/>
            <person name="Lucas S."/>
            <person name="Glavina del Rio T."/>
            <person name="Nolan M."/>
            <person name="Chen F."/>
            <person name="Tice H."/>
            <person name="Pitluck S."/>
            <person name="Cheng J.F."/>
            <person name="Chertkov O."/>
            <person name="Brettin T."/>
            <person name="Han C."/>
            <person name="Detter J.C."/>
            <person name="Kuske C."/>
            <person name="Bruce D."/>
            <person name="Goodwin L."/>
            <person name="Ovchinikova G."/>
            <person name="Pati A."/>
            <person name="Mikhailova N."/>
            <person name="Chen A."/>
            <person name="Palaniappan K."/>
            <person name="Land M."/>
            <person name="Hauser L."/>
            <person name="Chang Y.J."/>
            <person name="Jeffries C.D."/>
            <person name="Chain P."/>
            <person name="Rohde M."/>
            <person name="Goker M."/>
            <person name="Bristow J."/>
            <person name="Eisen J.A."/>
            <person name="Markowitz V."/>
            <person name="Hugenholtz P."/>
            <person name="Kyrpides N.C."/>
            <person name="Klenk H.P."/>
            <person name="Lapidus A."/>
        </authorList>
    </citation>
    <scope>NUCLEOTIDE SEQUENCE [LARGE SCALE GENOMIC DNA]</scope>
    <source>
        <strain evidence="3">ATCC 27377 / DSM 6068 / ICPB 4128</strain>
    </source>
</reference>
<evidence type="ECO:0000313" key="3">
    <source>
        <dbReference type="Proteomes" id="UP000001887"/>
    </source>
</evidence>